<keyword evidence="2" id="KW-1185">Reference proteome</keyword>
<dbReference type="EMBL" id="CP093313">
    <property type="protein sequence ID" value="UWZ82910.1"/>
    <property type="molecule type" value="Genomic_DNA"/>
</dbReference>
<dbReference type="Proteomes" id="UP001059380">
    <property type="component" value="Chromosome"/>
</dbReference>
<evidence type="ECO:0000313" key="2">
    <source>
        <dbReference type="Proteomes" id="UP001059380"/>
    </source>
</evidence>
<sequence length="101" mass="11409">MIGTAAQHLAFSGSASAFPSQAACVRRRITPQAGHALEKLGHAIEYLTDEFMNEEGQPPFRRDGRLEAIELLMAANREIYYHCPEVPSFRTRFSAFLHRFV</sequence>
<dbReference type="RefSeq" id="WP_260792243.1">
    <property type="nucleotide sequence ID" value="NZ_CP093313.1"/>
</dbReference>
<reference evidence="1" key="1">
    <citation type="submission" date="2021-04" db="EMBL/GenBank/DDBJ databases">
        <title>Phylogenetic analysis of Acidobacteriaceae.</title>
        <authorList>
            <person name="Qiu L."/>
            <person name="Zhang Q."/>
        </authorList>
    </citation>
    <scope>NUCLEOTIDE SEQUENCE</scope>
    <source>
        <strain evidence="1">DSM 25168</strain>
    </source>
</reference>
<protein>
    <submittedName>
        <fullName evidence="1">Uncharacterized protein</fullName>
    </submittedName>
</protein>
<evidence type="ECO:0000313" key="1">
    <source>
        <dbReference type="EMBL" id="UWZ82910.1"/>
    </source>
</evidence>
<proteinExistence type="predicted"/>
<name>A0A9J7BPQ7_9BACT</name>
<accession>A0A9J7BPQ7</accession>
<dbReference type="AlphaFoldDB" id="A0A9J7BPQ7"/>
<dbReference type="KEGG" id="orp:MOP44_20355"/>
<organism evidence="1 2">
    <name type="scientific">Occallatibacter riparius</name>
    <dbReference type="NCBI Taxonomy" id="1002689"/>
    <lineage>
        <taxon>Bacteria</taxon>
        <taxon>Pseudomonadati</taxon>
        <taxon>Acidobacteriota</taxon>
        <taxon>Terriglobia</taxon>
        <taxon>Terriglobales</taxon>
        <taxon>Acidobacteriaceae</taxon>
        <taxon>Occallatibacter</taxon>
    </lineage>
</organism>
<gene>
    <name evidence="1" type="ORF">MOP44_20355</name>
</gene>